<feature type="transmembrane region" description="Helical" evidence="1">
    <location>
        <begin position="20"/>
        <end position="37"/>
    </location>
</feature>
<evidence type="ECO:0000313" key="2">
    <source>
        <dbReference type="EMBL" id="CAE7495685.1"/>
    </source>
</evidence>
<evidence type="ECO:0000256" key="1">
    <source>
        <dbReference type="SAM" id="Phobius"/>
    </source>
</evidence>
<accession>A0A812SX60</accession>
<protein>
    <submittedName>
        <fullName evidence="2">Uncharacterized protein</fullName>
    </submittedName>
</protein>
<evidence type="ECO:0000313" key="3">
    <source>
        <dbReference type="Proteomes" id="UP000604046"/>
    </source>
</evidence>
<name>A0A812SX60_9DINO</name>
<gene>
    <name evidence="2" type="ORF">SNAT2548_LOCUS27766</name>
</gene>
<feature type="transmembrane region" description="Helical" evidence="1">
    <location>
        <begin position="197"/>
        <end position="216"/>
    </location>
</feature>
<dbReference type="EMBL" id="CAJNDS010002488">
    <property type="protein sequence ID" value="CAE7495685.1"/>
    <property type="molecule type" value="Genomic_DNA"/>
</dbReference>
<feature type="transmembrane region" description="Helical" evidence="1">
    <location>
        <begin position="142"/>
        <end position="162"/>
    </location>
</feature>
<keyword evidence="1" id="KW-0472">Membrane</keyword>
<keyword evidence="1" id="KW-0812">Transmembrane</keyword>
<reference evidence="2" key="1">
    <citation type="submission" date="2021-02" db="EMBL/GenBank/DDBJ databases">
        <authorList>
            <person name="Dougan E. K."/>
            <person name="Rhodes N."/>
            <person name="Thang M."/>
            <person name="Chan C."/>
        </authorList>
    </citation>
    <scope>NUCLEOTIDE SEQUENCE</scope>
</reference>
<dbReference type="Proteomes" id="UP000604046">
    <property type="component" value="Unassembled WGS sequence"/>
</dbReference>
<organism evidence="2 3">
    <name type="scientific">Symbiodinium natans</name>
    <dbReference type="NCBI Taxonomy" id="878477"/>
    <lineage>
        <taxon>Eukaryota</taxon>
        <taxon>Sar</taxon>
        <taxon>Alveolata</taxon>
        <taxon>Dinophyceae</taxon>
        <taxon>Suessiales</taxon>
        <taxon>Symbiodiniaceae</taxon>
        <taxon>Symbiodinium</taxon>
    </lineage>
</organism>
<keyword evidence="1" id="KW-1133">Transmembrane helix</keyword>
<dbReference type="AlphaFoldDB" id="A0A812SX60"/>
<sequence>MAKTPSHPVTLVSLAEHCNMWTWVGAAGTLFVVTSLWQGHRSGALKPSGPSWLLAITCLVGMLVLVKGEADNIRSISGMAIPDVTFPYDRDYVLKFAEAIGKDGRSRYATFQLGLDTLAPPAFTFFTGLALNSARLPSAVRLLALAPLLGYFTSVLLANALMPVVMLSYPALDAQPGAELLLILVPWLDFLKYSLHGAVWVVILAALVVKAISAVVRKPSKELQQKRD</sequence>
<feature type="transmembrane region" description="Helical" evidence="1">
    <location>
        <begin position="49"/>
        <end position="66"/>
    </location>
</feature>
<comment type="caution">
    <text evidence="2">The sequence shown here is derived from an EMBL/GenBank/DDBJ whole genome shotgun (WGS) entry which is preliminary data.</text>
</comment>
<keyword evidence="3" id="KW-1185">Reference proteome</keyword>
<proteinExistence type="predicted"/>